<proteinExistence type="predicted"/>
<keyword evidence="1" id="KW-0732">Signal</keyword>
<evidence type="ECO:0000313" key="4">
    <source>
        <dbReference type="Proteomes" id="UP000316639"/>
    </source>
</evidence>
<dbReference type="Pfam" id="PF13360">
    <property type="entry name" value="PQQ_2"/>
    <property type="match status" value="1"/>
</dbReference>
<evidence type="ECO:0000259" key="2">
    <source>
        <dbReference type="Pfam" id="PF13360"/>
    </source>
</evidence>
<dbReference type="InterPro" id="IPR002372">
    <property type="entry name" value="PQQ_rpt_dom"/>
</dbReference>
<evidence type="ECO:0000256" key="1">
    <source>
        <dbReference type="SAM" id="SignalP"/>
    </source>
</evidence>
<feature type="signal peptide" evidence="1">
    <location>
        <begin position="1"/>
        <end position="22"/>
    </location>
</feature>
<dbReference type="InterPro" id="IPR011047">
    <property type="entry name" value="Quinoprotein_ADH-like_sf"/>
</dbReference>
<dbReference type="InterPro" id="IPR015943">
    <property type="entry name" value="WD40/YVTN_repeat-like_dom_sf"/>
</dbReference>
<feature type="domain" description="Pyrrolo-quinoline quinone repeat" evidence="2">
    <location>
        <begin position="84"/>
        <end position="201"/>
    </location>
</feature>
<name>A0A563F2W0_9PSEU</name>
<evidence type="ECO:0000313" key="3">
    <source>
        <dbReference type="EMBL" id="TWP54307.1"/>
    </source>
</evidence>
<organism evidence="3 4">
    <name type="scientific">Lentzea tibetensis</name>
    <dbReference type="NCBI Taxonomy" id="2591470"/>
    <lineage>
        <taxon>Bacteria</taxon>
        <taxon>Bacillati</taxon>
        <taxon>Actinomycetota</taxon>
        <taxon>Actinomycetes</taxon>
        <taxon>Pseudonocardiales</taxon>
        <taxon>Pseudonocardiaceae</taxon>
        <taxon>Lentzea</taxon>
    </lineage>
</organism>
<protein>
    <submittedName>
        <fullName evidence="3">PQQ-binding-like beta-propeller repeat protein</fullName>
    </submittedName>
</protein>
<dbReference type="Gene3D" id="2.130.10.10">
    <property type="entry name" value="YVTN repeat-like/Quinoprotein amine dehydrogenase"/>
    <property type="match status" value="2"/>
</dbReference>
<sequence length="500" mass="52835">MRRLPVLIAAVVLTLSGAPSSAARTKYDWLQFGLDQTKSANNTLETAIGLDNVARLKPLFKTPLNDVPDGAPVLLTGVATSDGMRDLVYLQGERGKVSAFDARTGAHVWSKTFTGSGIANASPALDPNRQFLYANTNDGMVHKLKVADGTEIIGGGWPQQAGPGKASSALTIGTATDGTSYLYASNQGNGHVTTINLATGTQHVFSLACANRPDTHFGTPGGPTCDVRGPNPWARGPSFDPVLQRLFQMGGSNNGNTWVPGKVWRQSWVALAPDGSTQLRDGGGYPVDSYTPTDWEASVKSDRDIGSGGLLILPKNISAKYPHLGVQPGKDRKIRLLNIANLSGKGGPGHLGGELQLFDFPDMSMMRSQGAVWTNPADGKVWVFVPGEKGIAGFQVEVDAQGNPRISLKWTIWNTWTTSAFVANGVLYAANGGGEKTHTFKARELQAINPVTGAVVWTGAIGEHHWSSPIMANGVLYMIDGNSGGFGTGTTGNLIAWSLG</sequence>
<keyword evidence="4" id="KW-1185">Reference proteome</keyword>
<dbReference type="Proteomes" id="UP000316639">
    <property type="component" value="Unassembled WGS sequence"/>
</dbReference>
<accession>A0A563F2W0</accession>
<feature type="chain" id="PRO_5022063149" evidence="1">
    <location>
        <begin position="23"/>
        <end position="500"/>
    </location>
</feature>
<comment type="caution">
    <text evidence="3">The sequence shown here is derived from an EMBL/GenBank/DDBJ whole genome shotgun (WGS) entry which is preliminary data.</text>
</comment>
<dbReference type="EMBL" id="VOBR01000001">
    <property type="protein sequence ID" value="TWP54307.1"/>
    <property type="molecule type" value="Genomic_DNA"/>
</dbReference>
<reference evidence="3 4" key="1">
    <citation type="submission" date="2019-07" db="EMBL/GenBank/DDBJ databases">
        <title>Lentzea xizangensis sp. nov., isolated from Qinghai-Tibetan Plateau Soils.</title>
        <authorList>
            <person name="Huang J."/>
        </authorList>
    </citation>
    <scope>NUCLEOTIDE SEQUENCE [LARGE SCALE GENOMIC DNA]</scope>
    <source>
        <strain evidence="3 4">FXJ1.1311</strain>
    </source>
</reference>
<gene>
    <name evidence="3" type="ORF">FKR81_01750</name>
</gene>
<dbReference type="AlphaFoldDB" id="A0A563F2W0"/>
<dbReference type="PANTHER" id="PTHR34512">
    <property type="entry name" value="CELL SURFACE PROTEIN"/>
    <property type="match status" value="1"/>
</dbReference>
<dbReference type="PANTHER" id="PTHR34512:SF30">
    <property type="entry name" value="OUTER MEMBRANE PROTEIN ASSEMBLY FACTOR BAMB"/>
    <property type="match status" value="1"/>
</dbReference>
<dbReference type="OrthoDB" id="514320at2"/>
<dbReference type="RefSeq" id="WP_146349090.1">
    <property type="nucleotide sequence ID" value="NZ_VOBR01000001.1"/>
</dbReference>
<dbReference type="SUPFAM" id="SSF50998">
    <property type="entry name" value="Quinoprotein alcohol dehydrogenase-like"/>
    <property type="match status" value="2"/>
</dbReference>